<dbReference type="Proteomes" id="UP000299102">
    <property type="component" value="Unassembled WGS sequence"/>
</dbReference>
<feature type="compositionally biased region" description="Basic residues" evidence="2">
    <location>
        <begin position="271"/>
        <end position="281"/>
    </location>
</feature>
<keyword evidence="5" id="KW-1185">Reference proteome</keyword>
<dbReference type="Pfam" id="PF02944">
    <property type="entry name" value="BESS"/>
    <property type="match status" value="1"/>
</dbReference>
<gene>
    <name evidence="4" type="ORF">EVAR_86959_1</name>
</gene>
<comment type="subcellular location">
    <subcellularLocation>
        <location evidence="1">Nucleus</location>
    </subcellularLocation>
</comment>
<protein>
    <recommendedName>
        <fullName evidence="3">BESS domain-containing protein</fullName>
    </recommendedName>
</protein>
<feature type="compositionally biased region" description="Polar residues" evidence="2">
    <location>
        <begin position="173"/>
        <end position="182"/>
    </location>
</feature>
<evidence type="ECO:0000313" key="4">
    <source>
        <dbReference type="EMBL" id="GBP46706.1"/>
    </source>
</evidence>
<evidence type="ECO:0000256" key="2">
    <source>
        <dbReference type="SAM" id="MobiDB-lite"/>
    </source>
</evidence>
<dbReference type="GO" id="GO:0005634">
    <property type="term" value="C:nucleus"/>
    <property type="evidence" value="ECO:0007669"/>
    <property type="project" value="UniProtKB-SubCell"/>
</dbReference>
<organism evidence="4 5">
    <name type="scientific">Eumeta variegata</name>
    <name type="common">Bagworm moth</name>
    <name type="synonym">Eumeta japonica</name>
    <dbReference type="NCBI Taxonomy" id="151549"/>
    <lineage>
        <taxon>Eukaryota</taxon>
        <taxon>Metazoa</taxon>
        <taxon>Ecdysozoa</taxon>
        <taxon>Arthropoda</taxon>
        <taxon>Hexapoda</taxon>
        <taxon>Insecta</taxon>
        <taxon>Pterygota</taxon>
        <taxon>Neoptera</taxon>
        <taxon>Endopterygota</taxon>
        <taxon>Lepidoptera</taxon>
        <taxon>Glossata</taxon>
        <taxon>Ditrysia</taxon>
        <taxon>Tineoidea</taxon>
        <taxon>Psychidae</taxon>
        <taxon>Oiketicinae</taxon>
        <taxon>Eumeta</taxon>
    </lineage>
</organism>
<keyword evidence="1" id="KW-0539">Nucleus</keyword>
<feature type="domain" description="BESS" evidence="3">
    <location>
        <begin position="94"/>
        <end position="133"/>
    </location>
</feature>
<reference evidence="4 5" key="1">
    <citation type="journal article" date="2019" name="Commun. Biol.">
        <title>The bagworm genome reveals a unique fibroin gene that provides high tensile strength.</title>
        <authorList>
            <person name="Kono N."/>
            <person name="Nakamura H."/>
            <person name="Ohtoshi R."/>
            <person name="Tomita M."/>
            <person name="Numata K."/>
            <person name="Arakawa K."/>
        </authorList>
    </citation>
    <scope>NUCLEOTIDE SEQUENCE [LARGE SCALE GENOMIC DNA]</scope>
</reference>
<dbReference type="EMBL" id="BGZK01000488">
    <property type="protein sequence ID" value="GBP46706.1"/>
    <property type="molecule type" value="Genomic_DNA"/>
</dbReference>
<proteinExistence type="predicted"/>
<dbReference type="GO" id="GO:0003677">
    <property type="term" value="F:DNA binding"/>
    <property type="evidence" value="ECO:0007669"/>
    <property type="project" value="InterPro"/>
</dbReference>
<evidence type="ECO:0000259" key="3">
    <source>
        <dbReference type="PROSITE" id="PS51031"/>
    </source>
</evidence>
<dbReference type="AlphaFoldDB" id="A0A4C1W5B4"/>
<feature type="region of interest" description="Disordered" evidence="2">
    <location>
        <begin position="1"/>
        <end position="72"/>
    </location>
</feature>
<dbReference type="OrthoDB" id="5803771at2759"/>
<accession>A0A4C1W5B4</accession>
<dbReference type="PROSITE" id="PS51031">
    <property type="entry name" value="BESS"/>
    <property type="match status" value="1"/>
</dbReference>
<evidence type="ECO:0000313" key="5">
    <source>
        <dbReference type="Proteomes" id="UP000299102"/>
    </source>
</evidence>
<feature type="compositionally biased region" description="Pro residues" evidence="2">
    <location>
        <begin position="37"/>
        <end position="50"/>
    </location>
</feature>
<evidence type="ECO:0000256" key="1">
    <source>
        <dbReference type="PROSITE-ProRule" id="PRU00371"/>
    </source>
</evidence>
<name>A0A4C1W5B4_EUMVA</name>
<feature type="region of interest" description="Disordered" evidence="2">
    <location>
        <begin position="168"/>
        <end position="200"/>
    </location>
</feature>
<comment type="caution">
    <text evidence="4">The sequence shown here is derived from an EMBL/GenBank/DDBJ whole genome shotgun (WGS) entry which is preliminary data.</text>
</comment>
<dbReference type="InterPro" id="IPR004210">
    <property type="entry name" value="BESS_motif"/>
</dbReference>
<sequence length="289" mass="31928">MRFMDPVLKLRAEPACAREGSSRNTAETGPRVGDEAGPPPPPPRPPPPPCDEYAPARSREPNSSKNYKNKQENIEQQILQMLVRAEEHERSWRGDENALFFESLLPIVRRLPDVARLRLRAEVSRLVHEYALQYGLDTDDQVPSLHLIDTPLNTLFLDACLISAIKSDKKSDGPTQEKTGAQSDRGPARTPAPPPEGAGAGVCDLVAELELKPHLAFQSFFTIEHEGVQYQASYTGKPTDLARAPLSPLSTPQTRRLGDPLSVSAPQGARKVARVGRRVRHIPPPTRLR</sequence>
<feature type="region of interest" description="Disordered" evidence="2">
    <location>
        <begin position="249"/>
        <end position="289"/>
    </location>
</feature>